<dbReference type="GO" id="GO:0000287">
    <property type="term" value="F:magnesium ion binding"/>
    <property type="evidence" value="ECO:0007669"/>
    <property type="project" value="InterPro"/>
</dbReference>
<evidence type="ECO:0000313" key="19">
    <source>
        <dbReference type="EMBL" id="GAX76369.1"/>
    </source>
</evidence>
<dbReference type="InterPro" id="IPR018209">
    <property type="entry name" value="Pyrv_Knase_AS"/>
</dbReference>
<evidence type="ECO:0000259" key="17">
    <source>
        <dbReference type="Pfam" id="PF00224"/>
    </source>
</evidence>
<sequence>MYKHVSGCGSSTLAESQAHAPTSKTDAVKNGEGVKAPVKSESHAASNGVHNDGSSKRFLRNATMPRTLTKEENELIAVKQKLLREWTPEYMLEEVRPPQLTPDVHSERATNVTLGMILKDQQSLARKTKIICTAGPACWSEEMLGKLLDAGLNVLRLNFSHGDQAGHYAVLQRFRVVCEKKGYRAATLLDTKGPEIRTAMLRDHKPINLEAGQAIIVEAVGDRYTTFEGYKDEKETRIGLSYDKLCSSVSVGNKILLADGSLSIQVEEILSPTELRGTVLNSKSLGERKNGNLPGVKVDIPVLTAKDIDDLRNFAAKHQMDYVAASFVQSATDVKFIRKVLNEAGGQNIKIISKIENLEGLNNFEEILEVTDGIMVARGDLGMEIPSEKVPVAQKMMITKCNIAGKPVITATQMLESMINNPRPTRAEMTDVANAVYDGTDCVMLSGESANGDFPDVAVSMMAAIVANAETGVDYYSQYSFIRYWATRGNEVPMSTSEAMLSSAASMAVGFYEDTTPEVLKSKSKDRPLNMIVCVTKTGSAARLIAKYRPPCPIVVVSTEVSVLRQCGVSYGMTPLKVDSLGKDMNELAGLAASELGRTLKVDMKGVKAIVAVGKVTGDADIDPVVNVIMLGGGGLMKGNKAWSTGSALLTPSGTPIQRPGTRSLRSTLTNLPLITKPVGSSRKTHIICTMGPKCWDEATLGSLLDAGMDIIRLNFSHGDHEGHFAVLERFRKVAKAKGGELKTKGGLPAPPQWATLLDTKGPEIRTAMLRDHKSINLEAGQAIIVEAVGDRYTTFEGYKDEKETRIGLSYDKLCSSVSVGNKILLADGSLSIQVEEILSPTELRGTVLNSKSLGERKNGNLPGVKVDIPVLTAKDIDDLRNFAAKHQMDYVAASFVQSAADVQFIRQVLDDAGGQRVKIISKIENAEGLVNYDEILAESDGIMVARGDLGMEIAAEKVPLAQKMMITKANIAGKFIVTATQMLESMITNPRPTRAEMTDVANAVVDGTDCVMLSGETANGDFALDAVRTMAAICVNAEEMVDIGKRYDFLRNHTPKPMMGAEALCSGAVQSSIDCNAKAIICITASGRGPALVSKYRPQTPVIVVTPDDQLIRHCRSVYGQTGMYREDIAEDDFPAILESVATYARGLGLADLQPGDIVIVVKRKIIPHGARISYDDQRLIVKALVLGKASATSTVGHTAYSGKSIIYHRSTKIGLDTILDDNKFRHTVRKTKIICTAGPACWSEEMLGKLLDAGMNILRLNFSHGDQAGHYKVLETYQKVCKSKGMIAGSLLDTKGPEIRTAMLRDHKSINLEAGQAIIVEAVGDRYTTFEGYKDEKETRIGLSYDKLCSSVSVGNKILLADGSLSIQVEEILSPTELRGTVLNSKSLGERKNGNLPGVKVDIPVLTAKDIDDLQNFAAKHQVDYVAASFVQSKVDVEFIRRVLDEAGGQDVKIISKIENAAGLQNFDEILEVTDGIMVARGDLGMEIPVEKVPLAQKMMITKANIAGKFIVTATQMMESMITNPIPTRAEMTDVANAVIDGTDCVMLSGESANGAFPDTTVATMAKICKSAEIGVNFYQTFDYIRSFTPKPVSAIESIVCSISKNAVDMRPGMIIVFSENGKTARLIAKYRPCAPVLLVTANVKLARFASSLYAVLPYLLPQPIKKVTELPQIIEGALKYAVERDICMSGKEVIVLSSNSVASTASTDEAGALLQREIMVTLAPGRLDLNALGALASNSSAQDPRFTAKTISLRSTVIDLDMLTEGHAPIRKTKLAVTMGPSCTSPEVLEKLVEEGFEVARFKFSHGTPQAHGDVLANLRKICAAKGRSVAVLMDLQGPEVRTSYLVDKETKKRVDKLELKKGDMLDLYGTDDLSEDTFFGYSIGPGHSRLGVDLLDLADVVRPDNVLRLRDGAIGVRVVGIVDDDEVVGSRRRIATKKVICEVLNDGVMGERKVVHFSGVTLHANRASTAQDMQDIQEFAVMHGVDFVAASQVRGRHDIEQLRSFLVGFGCEDTKIIAKIETEEGLRNIDEITEEADGIMLARGNLGMSIAPEKVALAQSMAITKCKVAGKPIIIARHMLESMTSNPRPTRAEMTDVANAVLDSADCVMLCSETASGSFPVDALSTASRICRNAEAAMNYGSTHSFIRDFSAKPFNTVQAAAVALAKACIDAKLELAIVVSNSGEAAAVVTKYRPNVPVVVVTSSAAVASNSALNFGQQGLLVSEEEMKGDTMKLINSALSWTKKQMLFKGGRVAVMHGFSSPDTQADSAMMEIIHQA</sequence>
<dbReference type="NCBIfam" id="NF004491">
    <property type="entry name" value="PRK05826.1"/>
    <property type="match status" value="3"/>
</dbReference>
<evidence type="ECO:0000256" key="3">
    <source>
        <dbReference type="ARBA" id="ARBA00004997"/>
    </source>
</evidence>
<dbReference type="PRINTS" id="PR01050">
    <property type="entry name" value="PYRUVTKNASE"/>
</dbReference>
<dbReference type="Gene3D" id="3.40.1380.20">
    <property type="entry name" value="Pyruvate kinase, C-terminal domain"/>
    <property type="match status" value="4"/>
</dbReference>
<dbReference type="Pfam" id="PF02887">
    <property type="entry name" value="PK_C"/>
    <property type="match status" value="4"/>
</dbReference>
<gene>
    <name evidence="19" type="ORF">CEUSTIGMA_g3815.t1</name>
</gene>
<comment type="cofactor">
    <cofactor evidence="1">
        <name>Mg(2+)</name>
        <dbReference type="ChEBI" id="CHEBI:18420"/>
    </cofactor>
</comment>
<evidence type="ECO:0000256" key="4">
    <source>
        <dbReference type="ARBA" id="ARBA00008663"/>
    </source>
</evidence>
<dbReference type="InterPro" id="IPR040442">
    <property type="entry name" value="Pyrv_kinase-like_dom_sf"/>
</dbReference>
<feature type="region of interest" description="Disordered" evidence="16">
    <location>
        <begin position="1"/>
        <end position="59"/>
    </location>
</feature>
<evidence type="ECO:0000256" key="14">
    <source>
        <dbReference type="ARBA" id="ARBA00048152"/>
    </source>
</evidence>
<dbReference type="GO" id="GO:0016301">
    <property type="term" value="F:kinase activity"/>
    <property type="evidence" value="ECO:0007669"/>
    <property type="project" value="UniProtKB-KW"/>
</dbReference>
<dbReference type="GO" id="GO:0006950">
    <property type="term" value="P:response to stress"/>
    <property type="evidence" value="ECO:0007669"/>
    <property type="project" value="UniProtKB-ARBA"/>
</dbReference>
<dbReference type="NCBIfam" id="TIGR01064">
    <property type="entry name" value="pyruv_kin"/>
    <property type="match status" value="4"/>
</dbReference>
<dbReference type="Gene3D" id="3.20.20.60">
    <property type="entry name" value="Phosphoenolpyruvate-binding domains"/>
    <property type="match status" value="4"/>
</dbReference>
<dbReference type="SUPFAM" id="SSF51621">
    <property type="entry name" value="Phosphoenolpyruvate/pyruvate domain"/>
    <property type="match status" value="4"/>
</dbReference>
<keyword evidence="10" id="KW-0067">ATP-binding</keyword>
<dbReference type="InterPro" id="IPR015793">
    <property type="entry name" value="Pyrv_Knase_brl"/>
</dbReference>
<evidence type="ECO:0000259" key="18">
    <source>
        <dbReference type="Pfam" id="PF02887"/>
    </source>
</evidence>
<feature type="domain" description="Pyruvate kinase C-terminal" evidence="18">
    <location>
        <begin position="1063"/>
        <end position="1165"/>
    </location>
</feature>
<evidence type="ECO:0000256" key="7">
    <source>
        <dbReference type="ARBA" id="ARBA00022723"/>
    </source>
</evidence>
<evidence type="ECO:0000256" key="9">
    <source>
        <dbReference type="ARBA" id="ARBA00022777"/>
    </source>
</evidence>
<comment type="cofactor">
    <cofactor evidence="2">
        <name>K(+)</name>
        <dbReference type="ChEBI" id="CHEBI:29103"/>
    </cofactor>
</comment>
<dbReference type="InterPro" id="IPR036918">
    <property type="entry name" value="Pyrv_Knase_C_sf"/>
</dbReference>
<organism evidence="19 20">
    <name type="scientific">Chlamydomonas eustigma</name>
    <dbReference type="NCBI Taxonomy" id="1157962"/>
    <lineage>
        <taxon>Eukaryota</taxon>
        <taxon>Viridiplantae</taxon>
        <taxon>Chlorophyta</taxon>
        <taxon>core chlorophytes</taxon>
        <taxon>Chlorophyceae</taxon>
        <taxon>CS clade</taxon>
        <taxon>Chlamydomonadales</taxon>
        <taxon>Chlamydomonadaceae</taxon>
        <taxon>Chlamydomonas</taxon>
    </lineage>
</organism>
<feature type="domain" description="Pyruvate kinase C-terminal" evidence="18">
    <location>
        <begin position="525"/>
        <end position="614"/>
    </location>
</feature>
<protein>
    <recommendedName>
        <fullName evidence="5 15">Pyruvate kinase</fullName>
        <ecNumber evidence="5 15">2.7.1.40</ecNumber>
    </recommendedName>
</protein>
<dbReference type="GO" id="GO:0005524">
    <property type="term" value="F:ATP binding"/>
    <property type="evidence" value="ECO:0007669"/>
    <property type="project" value="UniProtKB-KW"/>
</dbReference>
<dbReference type="InterPro" id="IPR011037">
    <property type="entry name" value="Pyrv_Knase-like_insert_dom_sf"/>
</dbReference>
<dbReference type="STRING" id="1157962.A0A250X098"/>
<keyword evidence="9 15" id="KW-0418">Kinase</keyword>
<evidence type="ECO:0000256" key="10">
    <source>
        <dbReference type="ARBA" id="ARBA00022840"/>
    </source>
</evidence>
<dbReference type="GO" id="GO:0004743">
    <property type="term" value="F:pyruvate kinase activity"/>
    <property type="evidence" value="ECO:0007669"/>
    <property type="project" value="UniProtKB-EC"/>
</dbReference>
<feature type="domain" description="Pyruvate kinase barrel" evidence="17">
    <location>
        <begin position="1773"/>
        <end position="2127"/>
    </location>
</feature>
<dbReference type="FunFam" id="3.20.20.60:FF:000001">
    <property type="entry name" value="Pyruvate kinase"/>
    <property type="match status" value="1"/>
</dbReference>
<feature type="domain" description="Pyruvate kinase C-terminal" evidence="18">
    <location>
        <begin position="2164"/>
        <end position="2266"/>
    </location>
</feature>
<dbReference type="Proteomes" id="UP000232323">
    <property type="component" value="Unassembled WGS sequence"/>
</dbReference>
<proteinExistence type="inferred from homology"/>
<keyword evidence="6 15" id="KW-0808">Transferase</keyword>
<keyword evidence="11 15" id="KW-0460">Magnesium</keyword>
<dbReference type="PANTHER" id="PTHR11817">
    <property type="entry name" value="PYRUVATE KINASE"/>
    <property type="match status" value="1"/>
</dbReference>
<dbReference type="Pfam" id="PF00224">
    <property type="entry name" value="PK"/>
    <property type="match status" value="4"/>
</dbReference>
<evidence type="ECO:0000256" key="5">
    <source>
        <dbReference type="ARBA" id="ARBA00012142"/>
    </source>
</evidence>
<comment type="catalytic activity">
    <reaction evidence="14 15">
        <text>pyruvate + ATP = phosphoenolpyruvate + ADP + H(+)</text>
        <dbReference type="Rhea" id="RHEA:18157"/>
        <dbReference type="ChEBI" id="CHEBI:15361"/>
        <dbReference type="ChEBI" id="CHEBI:15378"/>
        <dbReference type="ChEBI" id="CHEBI:30616"/>
        <dbReference type="ChEBI" id="CHEBI:58702"/>
        <dbReference type="ChEBI" id="CHEBI:456216"/>
        <dbReference type="EC" id="2.7.1.40"/>
    </reaction>
</comment>
<comment type="pathway">
    <text evidence="3 15">Carbohydrate degradation; glycolysis; pyruvate from D-glyceraldehyde 3-phosphate: step 5/5.</text>
</comment>
<feature type="compositionally biased region" description="Polar residues" evidence="16">
    <location>
        <begin position="8"/>
        <end position="25"/>
    </location>
</feature>
<keyword evidence="7" id="KW-0479">Metal-binding</keyword>
<dbReference type="FunFam" id="2.40.33.10:FF:000001">
    <property type="entry name" value="Pyruvate kinase"/>
    <property type="match status" value="3"/>
</dbReference>
<evidence type="ECO:0000256" key="12">
    <source>
        <dbReference type="ARBA" id="ARBA00023152"/>
    </source>
</evidence>
<keyword evidence="13" id="KW-0670">Pyruvate</keyword>
<dbReference type="SUPFAM" id="SSF50800">
    <property type="entry name" value="PK beta-barrel domain-like"/>
    <property type="match status" value="4"/>
</dbReference>
<keyword evidence="8" id="KW-0547">Nucleotide-binding</keyword>
<dbReference type="OrthoDB" id="108365at2759"/>
<keyword evidence="12 15" id="KW-0324">Glycolysis</keyword>
<dbReference type="InterPro" id="IPR001697">
    <property type="entry name" value="Pyr_Knase"/>
</dbReference>
<feature type="domain" description="Pyruvate kinase barrel" evidence="17">
    <location>
        <begin position="683"/>
        <end position="1028"/>
    </location>
</feature>
<dbReference type="SUPFAM" id="SSF52935">
    <property type="entry name" value="PK C-terminal domain-like"/>
    <property type="match status" value="4"/>
</dbReference>
<dbReference type="PROSITE" id="PS00110">
    <property type="entry name" value="PYRUVATE_KINASE"/>
    <property type="match status" value="2"/>
</dbReference>
<dbReference type="Gene3D" id="2.40.33.10">
    <property type="entry name" value="PK beta-barrel domain-like"/>
    <property type="match status" value="4"/>
</dbReference>
<dbReference type="InterPro" id="IPR015795">
    <property type="entry name" value="Pyrv_Knase_C"/>
</dbReference>
<comment type="caution">
    <text evidence="19">The sequence shown here is derived from an EMBL/GenBank/DDBJ whole genome shotgun (WGS) entry which is preliminary data.</text>
</comment>
<dbReference type="InterPro" id="IPR015806">
    <property type="entry name" value="Pyrv_Knase_insert_dom_sf"/>
</dbReference>
<evidence type="ECO:0000256" key="6">
    <source>
        <dbReference type="ARBA" id="ARBA00022679"/>
    </source>
</evidence>
<dbReference type="EC" id="2.7.1.40" evidence="5 15"/>
<feature type="domain" description="Pyruvate kinase C-terminal" evidence="18">
    <location>
        <begin position="1599"/>
        <end position="1711"/>
    </location>
</feature>
<evidence type="ECO:0000256" key="16">
    <source>
        <dbReference type="SAM" id="MobiDB-lite"/>
    </source>
</evidence>
<dbReference type="GO" id="GO:0030955">
    <property type="term" value="F:potassium ion binding"/>
    <property type="evidence" value="ECO:0007669"/>
    <property type="project" value="InterPro"/>
</dbReference>
<reference evidence="19 20" key="1">
    <citation type="submission" date="2017-08" db="EMBL/GenBank/DDBJ databases">
        <title>Acidophilic green algal genome provides insights into adaptation to an acidic environment.</title>
        <authorList>
            <person name="Hirooka S."/>
            <person name="Hirose Y."/>
            <person name="Kanesaki Y."/>
            <person name="Higuchi S."/>
            <person name="Fujiwara T."/>
            <person name="Onuma R."/>
            <person name="Era A."/>
            <person name="Ohbayashi R."/>
            <person name="Uzuka A."/>
            <person name="Nozaki H."/>
            <person name="Yoshikawa H."/>
            <person name="Miyagishima S.Y."/>
        </authorList>
    </citation>
    <scope>NUCLEOTIDE SEQUENCE [LARGE SCALE GENOMIC DNA]</scope>
    <source>
        <strain evidence="19 20">NIES-2499</strain>
    </source>
</reference>
<evidence type="ECO:0000256" key="8">
    <source>
        <dbReference type="ARBA" id="ARBA00022741"/>
    </source>
</evidence>
<evidence type="ECO:0000313" key="20">
    <source>
        <dbReference type="Proteomes" id="UP000232323"/>
    </source>
</evidence>
<dbReference type="InterPro" id="IPR015813">
    <property type="entry name" value="Pyrv/PenolPyrv_kinase-like_dom"/>
</dbReference>
<feature type="domain" description="Pyruvate kinase barrel" evidence="17">
    <location>
        <begin position="126"/>
        <end position="459"/>
    </location>
</feature>
<evidence type="ECO:0000256" key="2">
    <source>
        <dbReference type="ARBA" id="ARBA00001958"/>
    </source>
</evidence>
<evidence type="ECO:0000256" key="15">
    <source>
        <dbReference type="RuleBase" id="RU000504"/>
    </source>
</evidence>
<feature type="domain" description="Pyruvate kinase barrel" evidence="17">
    <location>
        <begin position="1231"/>
        <end position="1564"/>
    </location>
</feature>
<dbReference type="EMBL" id="BEGY01000017">
    <property type="protein sequence ID" value="GAX76369.1"/>
    <property type="molecule type" value="Genomic_DNA"/>
</dbReference>
<keyword evidence="20" id="KW-1185">Reference proteome</keyword>
<dbReference type="UniPathway" id="UPA00109">
    <property type="reaction ID" value="UER00188"/>
</dbReference>
<name>A0A250X098_9CHLO</name>
<evidence type="ECO:0000256" key="13">
    <source>
        <dbReference type="ARBA" id="ARBA00023317"/>
    </source>
</evidence>
<accession>A0A250X098</accession>
<comment type="similarity">
    <text evidence="4 15">Belongs to the pyruvate kinase family.</text>
</comment>
<evidence type="ECO:0000256" key="1">
    <source>
        <dbReference type="ARBA" id="ARBA00001946"/>
    </source>
</evidence>
<evidence type="ECO:0000256" key="11">
    <source>
        <dbReference type="ARBA" id="ARBA00022842"/>
    </source>
</evidence>